<accession>A0A085ZZB6</accession>
<keyword evidence="2" id="KW-1185">Reference proteome</keyword>
<dbReference type="STRING" id="445961.IW15_22240"/>
<dbReference type="EMBL" id="JPRH01000017">
    <property type="protein sequence ID" value="KFF09780.1"/>
    <property type="molecule type" value="Genomic_DNA"/>
</dbReference>
<dbReference type="Proteomes" id="UP000028705">
    <property type="component" value="Unassembled WGS sequence"/>
</dbReference>
<organism evidence="1 2">
    <name type="scientific">Chryseobacterium soli</name>
    <dbReference type="NCBI Taxonomy" id="445961"/>
    <lineage>
        <taxon>Bacteria</taxon>
        <taxon>Pseudomonadati</taxon>
        <taxon>Bacteroidota</taxon>
        <taxon>Flavobacteriia</taxon>
        <taxon>Flavobacteriales</taxon>
        <taxon>Weeksellaceae</taxon>
        <taxon>Chryseobacterium group</taxon>
        <taxon>Chryseobacterium</taxon>
    </lineage>
</organism>
<protein>
    <submittedName>
        <fullName evidence="1">Uncharacterized protein</fullName>
    </submittedName>
</protein>
<reference evidence="1 2" key="1">
    <citation type="submission" date="2014-07" db="EMBL/GenBank/DDBJ databases">
        <title>Genome of Chryseobacterium soli DSM 19298.</title>
        <authorList>
            <person name="Stropko S.J."/>
            <person name="Pipes S.E."/>
            <person name="Newman J."/>
        </authorList>
    </citation>
    <scope>NUCLEOTIDE SEQUENCE [LARGE SCALE GENOMIC DNA]</scope>
    <source>
        <strain evidence="1 2">DSM 19298</strain>
    </source>
</reference>
<comment type="caution">
    <text evidence="1">The sequence shown here is derived from an EMBL/GenBank/DDBJ whole genome shotgun (WGS) entry which is preliminary data.</text>
</comment>
<proteinExistence type="predicted"/>
<dbReference type="AlphaFoldDB" id="A0A085ZZB6"/>
<sequence length="77" mass="8301">MLYVFGQSPGGFTAPDFWVKSNDSGAIATAWKDNSSSANNIPNVGGVALSAADRNHNFYPYTTGYTAANSFIIMLRY</sequence>
<evidence type="ECO:0000313" key="1">
    <source>
        <dbReference type="EMBL" id="KFF09780.1"/>
    </source>
</evidence>
<gene>
    <name evidence="1" type="ORF">IW15_22240</name>
</gene>
<evidence type="ECO:0000313" key="2">
    <source>
        <dbReference type="Proteomes" id="UP000028705"/>
    </source>
</evidence>
<name>A0A085ZZB6_9FLAO</name>